<reference evidence="1" key="1">
    <citation type="journal article" date="2019" name="Sci. Rep.">
        <title>Draft genome of Tanacetum cinerariifolium, the natural source of mosquito coil.</title>
        <authorList>
            <person name="Yamashiro T."/>
            <person name="Shiraishi A."/>
            <person name="Satake H."/>
            <person name="Nakayama K."/>
        </authorList>
    </citation>
    <scope>NUCLEOTIDE SEQUENCE</scope>
</reference>
<gene>
    <name evidence="1" type="ORF">Tci_921611</name>
</gene>
<proteinExistence type="predicted"/>
<organism evidence="1">
    <name type="scientific">Tanacetum cinerariifolium</name>
    <name type="common">Dalmatian daisy</name>
    <name type="synonym">Chrysanthemum cinerariifolium</name>
    <dbReference type="NCBI Taxonomy" id="118510"/>
    <lineage>
        <taxon>Eukaryota</taxon>
        <taxon>Viridiplantae</taxon>
        <taxon>Streptophyta</taxon>
        <taxon>Embryophyta</taxon>
        <taxon>Tracheophyta</taxon>
        <taxon>Spermatophyta</taxon>
        <taxon>Magnoliopsida</taxon>
        <taxon>eudicotyledons</taxon>
        <taxon>Gunneridae</taxon>
        <taxon>Pentapetalae</taxon>
        <taxon>asterids</taxon>
        <taxon>campanulids</taxon>
        <taxon>Asterales</taxon>
        <taxon>Asteraceae</taxon>
        <taxon>Asteroideae</taxon>
        <taxon>Anthemideae</taxon>
        <taxon>Anthemidinae</taxon>
        <taxon>Tanacetum</taxon>
    </lineage>
</organism>
<feature type="non-terminal residue" evidence="1">
    <location>
        <position position="1"/>
    </location>
</feature>
<name>A0A699WPI1_TANCI</name>
<comment type="caution">
    <text evidence="1">The sequence shown here is derived from an EMBL/GenBank/DDBJ whole genome shotgun (WGS) entry which is preliminary data.</text>
</comment>
<dbReference type="AlphaFoldDB" id="A0A699WPI1"/>
<evidence type="ECO:0000313" key="1">
    <source>
        <dbReference type="EMBL" id="GFD49642.1"/>
    </source>
</evidence>
<accession>A0A699WPI1</accession>
<protein>
    <submittedName>
        <fullName evidence="1">Uncharacterized protein</fullName>
    </submittedName>
</protein>
<dbReference type="EMBL" id="BKCJ011745154">
    <property type="protein sequence ID" value="GFD49642.1"/>
    <property type="molecule type" value="Genomic_DNA"/>
</dbReference>
<sequence length="99" mass="10908">HQKPRQSQAGLVPLTQHIEYDGAERVEGKHVEEQVRPVGVQEAGGEEAIPLIAPPVHLVGVEYPVAQQFLVRPGVGRDGHCEAYQNKNRVEMHTLCGKL</sequence>